<sequence>MGNLVYLDNLVILDLLDNHPQDQMA</sequence>
<dbReference type="AlphaFoldDB" id="V8P154"/>
<dbReference type="Proteomes" id="UP000018936">
    <property type="component" value="Unassembled WGS sequence"/>
</dbReference>
<evidence type="ECO:0000313" key="2">
    <source>
        <dbReference type="Proteomes" id="UP000018936"/>
    </source>
</evidence>
<proteinExistence type="predicted"/>
<accession>V8P154</accession>
<protein>
    <submittedName>
        <fullName evidence="1">Uncharacterized protein</fullName>
    </submittedName>
</protein>
<evidence type="ECO:0000313" key="1">
    <source>
        <dbReference type="EMBL" id="ETE67648.1"/>
    </source>
</evidence>
<dbReference type="EMBL" id="AZIM01001226">
    <property type="protein sequence ID" value="ETE67648.1"/>
    <property type="molecule type" value="Genomic_DNA"/>
</dbReference>
<comment type="caution">
    <text evidence="1">The sequence shown here is derived from an EMBL/GenBank/DDBJ whole genome shotgun (WGS) entry which is preliminary data.</text>
</comment>
<reference evidence="1 2" key="1">
    <citation type="journal article" date="2013" name="Proc. Natl. Acad. Sci. U.S.A.">
        <title>The king cobra genome reveals dynamic gene evolution and adaptation in the snake venom system.</title>
        <authorList>
            <person name="Vonk F.J."/>
            <person name="Casewell N.R."/>
            <person name="Henkel C.V."/>
            <person name="Heimberg A.M."/>
            <person name="Jansen H.J."/>
            <person name="McCleary R.J."/>
            <person name="Kerkkamp H.M."/>
            <person name="Vos R.A."/>
            <person name="Guerreiro I."/>
            <person name="Calvete J.J."/>
            <person name="Wuster W."/>
            <person name="Woods A.E."/>
            <person name="Logan J.M."/>
            <person name="Harrison R.A."/>
            <person name="Castoe T.A."/>
            <person name="de Koning A.P."/>
            <person name="Pollock D.D."/>
            <person name="Yandell M."/>
            <person name="Calderon D."/>
            <person name="Renjifo C."/>
            <person name="Currier R.B."/>
            <person name="Salgado D."/>
            <person name="Pla D."/>
            <person name="Sanz L."/>
            <person name="Hyder A.S."/>
            <person name="Ribeiro J.M."/>
            <person name="Arntzen J.W."/>
            <person name="van den Thillart G.E."/>
            <person name="Boetzer M."/>
            <person name="Pirovano W."/>
            <person name="Dirks R.P."/>
            <person name="Spaink H.P."/>
            <person name="Duboule D."/>
            <person name="McGlinn E."/>
            <person name="Kini R.M."/>
            <person name="Richardson M.K."/>
        </authorList>
    </citation>
    <scope>NUCLEOTIDE SEQUENCE</scope>
    <source>
        <tissue evidence="1">Blood</tissue>
    </source>
</reference>
<gene>
    <name evidence="1" type="ORF">L345_06561</name>
</gene>
<keyword evidence="2" id="KW-1185">Reference proteome</keyword>
<organism evidence="1 2">
    <name type="scientific">Ophiophagus hannah</name>
    <name type="common">King cobra</name>
    <name type="synonym">Naja hannah</name>
    <dbReference type="NCBI Taxonomy" id="8665"/>
    <lineage>
        <taxon>Eukaryota</taxon>
        <taxon>Metazoa</taxon>
        <taxon>Chordata</taxon>
        <taxon>Craniata</taxon>
        <taxon>Vertebrata</taxon>
        <taxon>Euteleostomi</taxon>
        <taxon>Lepidosauria</taxon>
        <taxon>Squamata</taxon>
        <taxon>Bifurcata</taxon>
        <taxon>Unidentata</taxon>
        <taxon>Episquamata</taxon>
        <taxon>Toxicofera</taxon>
        <taxon>Serpentes</taxon>
        <taxon>Colubroidea</taxon>
        <taxon>Elapidae</taxon>
        <taxon>Elapinae</taxon>
        <taxon>Ophiophagus</taxon>
    </lineage>
</organism>
<name>V8P154_OPHHA</name>